<protein>
    <recommendedName>
        <fullName evidence="4">Acyltransferase</fullName>
    </recommendedName>
</protein>
<evidence type="ECO:0000313" key="2">
    <source>
        <dbReference type="EMBL" id="WXK93963.1"/>
    </source>
</evidence>
<keyword evidence="3" id="KW-1185">Reference proteome</keyword>
<feature type="compositionally biased region" description="Polar residues" evidence="1">
    <location>
        <begin position="1"/>
        <end position="10"/>
    </location>
</feature>
<dbReference type="RefSeq" id="WP_406636709.1">
    <property type="nucleotide sequence ID" value="NZ_CP148033.1"/>
</dbReference>
<dbReference type="InterPro" id="IPR050879">
    <property type="entry name" value="Acyltransferase_3"/>
</dbReference>
<evidence type="ECO:0000313" key="3">
    <source>
        <dbReference type="Proteomes" id="UP001623384"/>
    </source>
</evidence>
<proteinExistence type="predicted"/>
<dbReference type="Proteomes" id="UP001623384">
    <property type="component" value="Chromosome"/>
</dbReference>
<sequence length="74" mass="7517">MVFTSSSGNLSAPERPAAPGGGLISGRKHALDGLRTIAVAGVFLFHTVTELVPGGSIGVDVFFTLSGFVISLQS</sequence>
<evidence type="ECO:0000256" key="1">
    <source>
        <dbReference type="SAM" id="MobiDB-lite"/>
    </source>
</evidence>
<evidence type="ECO:0008006" key="4">
    <source>
        <dbReference type="Google" id="ProtNLM"/>
    </source>
</evidence>
<feature type="region of interest" description="Disordered" evidence="1">
    <location>
        <begin position="1"/>
        <end position="21"/>
    </location>
</feature>
<name>A0ABZ2RET9_9MICC</name>
<gene>
    <name evidence="2" type="ORF">WHH00_03915</name>
</gene>
<dbReference type="PANTHER" id="PTHR23028:SF53">
    <property type="entry name" value="ACYL_TRANSF_3 DOMAIN-CONTAINING PROTEIN"/>
    <property type="match status" value="1"/>
</dbReference>
<reference evidence="2 3" key="1">
    <citation type="submission" date="2024-03" db="EMBL/GenBank/DDBJ databases">
        <title>Rhodococcus navarretei sp. nov. and Pseudarthrobacter quantumdoti sp. nov., two new species with the ability to biosynthesize Quantum Dots isolated from soil samples at Union Glacier, Antarctica.</title>
        <authorList>
            <person name="Vargas M."/>
        </authorList>
    </citation>
    <scope>NUCLEOTIDE SEQUENCE [LARGE SCALE GENOMIC DNA]</scope>
    <source>
        <strain evidence="2 3">RC-2-3</strain>
    </source>
</reference>
<organism evidence="2 3">
    <name type="scientific">Pseudarthrobacter quantipunctorum</name>
    <dbReference type="NCBI Taxonomy" id="3128980"/>
    <lineage>
        <taxon>Bacteria</taxon>
        <taxon>Bacillati</taxon>
        <taxon>Actinomycetota</taxon>
        <taxon>Actinomycetes</taxon>
        <taxon>Micrococcales</taxon>
        <taxon>Micrococcaceae</taxon>
        <taxon>Pseudarthrobacter</taxon>
    </lineage>
</organism>
<dbReference type="EMBL" id="CP148033">
    <property type="protein sequence ID" value="WXK93963.1"/>
    <property type="molecule type" value="Genomic_DNA"/>
</dbReference>
<dbReference type="PANTHER" id="PTHR23028">
    <property type="entry name" value="ACETYLTRANSFERASE"/>
    <property type="match status" value="1"/>
</dbReference>
<accession>A0ABZ2RET9</accession>